<reference evidence="3 4" key="1">
    <citation type="submission" date="2024-03" db="EMBL/GenBank/DDBJ databases">
        <title>High-quality draft genome sequence of Oceanobacter sp. wDCs-4.</title>
        <authorList>
            <person name="Dong C."/>
        </authorList>
    </citation>
    <scope>NUCLEOTIDE SEQUENCE [LARGE SCALE GENOMIC DNA]</scope>
    <source>
        <strain evidence="4">wDCs-4</strain>
    </source>
</reference>
<protein>
    <submittedName>
        <fullName evidence="3">TRAP transporter substrate-binding protein</fullName>
    </submittedName>
</protein>
<gene>
    <name evidence="3" type="ORF">WG929_04390</name>
</gene>
<dbReference type="Gene3D" id="3.40.190.170">
    <property type="entry name" value="Bacterial extracellular solute-binding protein, family 7"/>
    <property type="match status" value="1"/>
</dbReference>
<dbReference type="InterPro" id="IPR038404">
    <property type="entry name" value="TRAP_DctP_sf"/>
</dbReference>
<dbReference type="RefSeq" id="WP_416205050.1">
    <property type="nucleotide sequence ID" value="NZ_JBBKTX010000004.1"/>
</dbReference>
<dbReference type="CDD" id="cd13603">
    <property type="entry name" value="PBP2_TRAP_Siap_TeaA_like"/>
    <property type="match status" value="1"/>
</dbReference>
<evidence type="ECO:0000313" key="4">
    <source>
        <dbReference type="Proteomes" id="UP001620597"/>
    </source>
</evidence>
<feature type="chain" id="PRO_5045577790" evidence="2">
    <location>
        <begin position="35"/>
        <end position="331"/>
    </location>
</feature>
<evidence type="ECO:0000256" key="1">
    <source>
        <dbReference type="ARBA" id="ARBA00022729"/>
    </source>
</evidence>
<sequence length="331" mass="35935">MTHVLRDVRRTFRHTLSSLVLGTLVTATSFSAQADTLRMGMVTPPSHIWNKVSERFNNTLQETTGGKTKIKVYPLSKLGGEQQMIDLLQSGGMQLAVLTAGVLSNREASISGWFLPGLFDSVSDAAVATGKPQAQAMLKKLEAHKLVGLGYTLAGMRHVLSTQPMGSVDDFANKKIRSFPNSVFNDFWTDMGAAPTAMPLSGVSPALTTNLLNAVDVDLDVVVGLKMYQQAPYLTLTNHMAFPGVVVASQKWWNGLGAQQQQVVMAAFKDAESWGFQQQAEAEISNLALLKKEGVTVVDFDTASLVPVMNKVSDKYTSTNADIKAFYTENK</sequence>
<feature type="signal peptide" evidence="2">
    <location>
        <begin position="1"/>
        <end position="34"/>
    </location>
</feature>
<dbReference type="PANTHER" id="PTHR33376:SF2">
    <property type="entry name" value="DICARBOXYLATE-BINDING PERIPLASMIC PROTEIN"/>
    <property type="match status" value="1"/>
</dbReference>
<comment type="caution">
    <text evidence="3">The sequence shown here is derived from an EMBL/GenBank/DDBJ whole genome shotgun (WGS) entry which is preliminary data.</text>
</comment>
<keyword evidence="1 2" id="KW-0732">Signal</keyword>
<proteinExistence type="predicted"/>
<keyword evidence="4" id="KW-1185">Reference proteome</keyword>
<dbReference type="NCBIfam" id="NF037995">
    <property type="entry name" value="TRAP_S1"/>
    <property type="match status" value="1"/>
</dbReference>
<dbReference type="InterPro" id="IPR018389">
    <property type="entry name" value="DctP_fam"/>
</dbReference>
<evidence type="ECO:0000313" key="3">
    <source>
        <dbReference type="EMBL" id="MFK4751645.1"/>
    </source>
</evidence>
<name>A0ABW8NFT8_9GAMM</name>
<evidence type="ECO:0000256" key="2">
    <source>
        <dbReference type="SAM" id="SignalP"/>
    </source>
</evidence>
<organism evidence="3 4">
    <name type="scientific">Oceanobacter antarcticus</name>
    <dbReference type="NCBI Taxonomy" id="3133425"/>
    <lineage>
        <taxon>Bacteria</taxon>
        <taxon>Pseudomonadati</taxon>
        <taxon>Pseudomonadota</taxon>
        <taxon>Gammaproteobacteria</taxon>
        <taxon>Oceanospirillales</taxon>
        <taxon>Oceanospirillaceae</taxon>
        <taxon>Oceanobacter</taxon>
    </lineage>
</organism>
<dbReference type="EMBL" id="JBBKTX010000004">
    <property type="protein sequence ID" value="MFK4751645.1"/>
    <property type="molecule type" value="Genomic_DNA"/>
</dbReference>
<accession>A0ABW8NFT8</accession>
<dbReference type="Proteomes" id="UP001620597">
    <property type="component" value="Unassembled WGS sequence"/>
</dbReference>
<dbReference type="Pfam" id="PF03480">
    <property type="entry name" value="DctP"/>
    <property type="match status" value="1"/>
</dbReference>
<dbReference type="PANTHER" id="PTHR33376">
    <property type="match status" value="1"/>
</dbReference>